<dbReference type="EMBL" id="LRRD01000150">
    <property type="protein sequence ID" value="KXW57047.1"/>
    <property type="molecule type" value="Genomic_DNA"/>
</dbReference>
<name>A0A149VV04_9PROT</name>
<feature type="region of interest" description="Disordered" evidence="1">
    <location>
        <begin position="307"/>
        <end position="336"/>
    </location>
</feature>
<dbReference type="Pfam" id="PF00665">
    <property type="entry name" value="rve"/>
    <property type="match status" value="1"/>
</dbReference>
<feature type="domain" description="Integrase catalytic" evidence="2">
    <location>
        <begin position="123"/>
        <end position="289"/>
    </location>
</feature>
<dbReference type="InterPro" id="IPR001584">
    <property type="entry name" value="Integrase_cat-core"/>
</dbReference>
<dbReference type="Gene3D" id="3.30.420.10">
    <property type="entry name" value="Ribonuclease H-like superfamily/Ribonuclease H"/>
    <property type="match status" value="1"/>
</dbReference>
<protein>
    <submittedName>
        <fullName evidence="3">Integrase core domain protein</fullName>
    </submittedName>
</protein>
<comment type="caution">
    <text evidence="3">The sequence shown here is derived from an EMBL/GenBank/DDBJ whole genome shotgun (WGS) entry which is preliminary data.</text>
</comment>
<dbReference type="InterPro" id="IPR036397">
    <property type="entry name" value="RNaseH_sf"/>
</dbReference>
<dbReference type="InterPro" id="IPR050900">
    <property type="entry name" value="Transposase_IS3/IS150/IS904"/>
</dbReference>
<feature type="region of interest" description="Disordered" evidence="1">
    <location>
        <begin position="101"/>
        <end position="123"/>
    </location>
</feature>
<dbReference type="SUPFAM" id="SSF53098">
    <property type="entry name" value="Ribonuclease H-like"/>
    <property type="match status" value="1"/>
</dbReference>
<accession>A0A149VV04</accession>
<feature type="compositionally biased region" description="Basic residues" evidence="1">
    <location>
        <begin position="106"/>
        <end position="115"/>
    </location>
</feature>
<reference evidence="3 4" key="1">
    <citation type="submission" date="2016-01" db="EMBL/GenBank/DDBJ databases">
        <title>Genome sequence of the acidophilic iron oxidising Ferrovum strain Z-31.</title>
        <authorList>
            <person name="Poehlein A."/>
            <person name="Ullrich S.R."/>
            <person name="Schloemann M."/>
            <person name="Muehling M."/>
            <person name="Daniel R."/>
        </authorList>
    </citation>
    <scope>NUCLEOTIDE SEQUENCE [LARGE SCALE GENOMIC DNA]</scope>
    <source>
        <strain evidence="3 4">Z-31</strain>
    </source>
</reference>
<dbReference type="PATRIC" id="fig|1789004.3.peg.2587"/>
<dbReference type="GO" id="GO:0003676">
    <property type="term" value="F:nucleic acid binding"/>
    <property type="evidence" value="ECO:0007669"/>
    <property type="project" value="InterPro"/>
</dbReference>
<dbReference type="SUPFAM" id="SSF46689">
    <property type="entry name" value="Homeodomain-like"/>
    <property type="match status" value="1"/>
</dbReference>
<evidence type="ECO:0000313" key="3">
    <source>
        <dbReference type="EMBL" id="KXW57047.1"/>
    </source>
</evidence>
<dbReference type="Proteomes" id="UP000075653">
    <property type="component" value="Unassembled WGS sequence"/>
</dbReference>
<dbReference type="PROSITE" id="PS50994">
    <property type="entry name" value="INTEGRASE"/>
    <property type="match status" value="1"/>
</dbReference>
<organism evidence="3 4">
    <name type="scientific">Ferrovum myxofaciens</name>
    <dbReference type="NCBI Taxonomy" id="416213"/>
    <lineage>
        <taxon>Bacteria</taxon>
        <taxon>Pseudomonadati</taxon>
        <taxon>Pseudomonadota</taxon>
        <taxon>Betaproteobacteria</taxon>
        <taxon>Ferrovales</taxon>
        <taxon>Ferrovaceae</taxon>
        <taxon>Ferrovum</taxon>
    </lineage>
</organism>
<evidence type="ECO:0000313" key="4">
    <source>
        <dbReference type="Proteomes" id="UP000075653"/>
    </source>
</evidence>
<dbReference type="InterPro" id="IPR012337">
    <property type="entry name" value="RNaseH-like_sf"/>
</dbReference>
<keyword evidence="4" id="KW-1185">Reference proteome</keyword>
<dbReference type="PANTHER" id="PTHR46889:SF4">
    <property type="entry name" value="TRANSPOSASE INSO FOR INSERTION SEQUENCE ELEMENT IS911B-RELATED"/>
    <property type="match status" value="1"/>
</dbReference>
<dbReference type="InterPro" id="IPR009057">
    <property type="entry name" value="Homeodomain-like_sf"/>
</dbReference>
<evidence type="ECO:0000256" key="1">
    <source>
        <dbReference type="SAM" id="MobiDB-lite"/>
    </source>
</evidence>
<proteinExistence type="predicted"/>
<dbReference type="InterPro" id="IPR048020">
    <property type="entry name" value="Transpos_IS3"/>
</dbReference>
<dbReference type="PANTHER" id="PTHR46889">
    <property type="entry name" value="TRANSPOSASE INSF FOR INSERTION SEQUENCE IS3B-RELATED"/>
    <property type="match status" value="1"/>
</dbReference>
<dbReference type="GO" id="GO:0015074">
    <property type="term" value="P:DNA integration"/>
    <property type="evidence" value="ECO:0007669"/>
    <property type="project" value="InterPro"/>
</dbReference>
<dbReference type="AlphaFoldDB" id="A0A149VV04"/>
<gene>
    <name evidence="3" type="ORF">FEMY_24350</name>
</gene>
<sequence length="336" mass="38556">MVLLIEEAVESGARCEEACKVAGIDIRTLQRWRHRPEDGRPEAVHPMPLHSLTDKEKEEILEVVNQPEYKSLPPSQIVPRLADKGVYLASESSFYRVMSEAGQNNHRGRAQKSRKVPLPTTHTATGPNQVWNWDITYLPSRTKGLYYYLYMFEDVYSRNAVAYEVHDEESGEHAARLVQRAVMSQGCWGGSLVLHSDNGSPMKSSTLLAKLHNLGITPSRSRPRVSNDNPYAESLFRTLKYCPQWPSKGFESLDEARGWVRHFVSWYNEEHCHSKIRFVTPGQRHRGEDQEILAKRHALYQTAKEKTPRRWTGQTRNWAPIGEVQLNPDRKNQKAA</sequence>
<dbReference type="NCBIfam" id="NF033516">
    <property type="entry name" value="transpos_IS3"/>
    <property type="match status" value="1"/>
</dbReference>
<evidence type="ECO:0000259" key="2">
    <source>
        <dbReference type="PROSITE" id="PS50994"/>
    </source>
</evidence>